<gene>
    <name evidence="4" type="ORF">CSA09_04115</name>
</gene>
<reference evidence="4 5" key="1">
    <citation type="submission" date="2017-10" db="EMBL/GenBank/DDBJ databases">
        <title>Novel microbial diversity and functional potential in the marine mammal oral microbiome.</title>
        <authorList>
            <person name="Dudek N.K."/>
            <person name="Sun C.L."/>
            <person name="Burstein D."/>
            <person name="Kantor R.S."/>
            <person name="Aliaga Goltsman D.S."/>
            <person name="Bik E.M."/>
            <person name="Thomas B.C."/>
            <person name="Banfield J.F."/>
            <person name="Relman D.A."/>
        </authorList>
    </citation>
    <scope>NUCLEOTIDE SEQUENCE [LARGE SCALE GENOMIC DNA]</scope>
    <source>
        <strain evidence="4">DOLJORAL78_50_517</strain>
    </source>
</reference>
<evidence type="ECO:0000256" key="2">
    <source>
        <dbReference type="ARBA" id="ARBA00019066"/>
    </source>
</evidence>
<comment type="caution">
    <text evidence="4">The sequence shown here is derived from an EMBL/GenBank/DDBJ whole genome shotgun (WGS) entry which is preliminary data.</text>
</comment>
<evidence type="ECO:0000256" key="1">
    <source>
        <dbReference type="ARBA" id="ARBA00004683"/>
    </source>
</evidence>
<proteinExistence type="predicted"/>
<dbReference type="UniPathway" id="UPA00917"/>
<accession>A0A2G6PEJ5</accession>
<organism evidence="4 5">
    <name type="scientific">Candidatus Contendibacter odensensis</name>
    <dbReference type="NCBI Taxonomy" id="1400860"/>
    <lineage>
        <taxon>Bacteria</taxon>
        <taxon>Pseudomonadati</taxon>
        <taxon>Pseudomonadota</taxon>
        <taxon>Gammaproteobacteria</taxon>
        <taxon>Candidatus Competibacteraceae</taxon>
        <taxon>Candidatus Contendibacter</taxon>
    </lineage>
</organism>
<dbReference type="GO" id="GO:0042619">
    <property type="term" value="P:poly-hydroxybutyrate biosynthetic process"/>
    <property type="evidence" value="ECO:0007669"/>
    <property type="project" value="UniProtKB-KW"/>
</dbReference>
<evidence type="ECO:0000313" key="5">
    <source>
        <dbReference type="Proteomes" id="UP000229278"/>
    </source>
</evidence>
<evidence type="ECO:0000256" key="3">
    <source>
        <dbReference type="ARBA" id="ARBA00022752"/>
    </source>
</evidence>
<comment type="pathway">
    <text evidence="1">Biopolymer metabolism; poly-(R)-3-hydroxybutanoate biosynthesis.</text>
</comment>
<dbReference type="AlphaFoldDB" id="A0A2G6PEJ5"/>
<keyword evidence="3" id="KW-0583">PHB biosynthesis</keyword>
<sequence>MVMPWLEQLHVNDWHPQPCLTQRCSMNDKTDTYDASPCGGVFDAELLLRQARNYLAFGEQVHQFIAQLNQITRESTDWGSAVQQHFAKFKDAMAQSTEDPDINPELARLWTQTAEIWQQSAASLGGITTILENSPQNETWQAYQHVQSEYFSLLQSTARQALDLMQQRIDQQAASNKKIDSLRKLYNLWVECNEETYSQMLHSSDYAALNGRLLNALLACYSSGKTR</sequence>
<dbReference type="Proteomes" id="UP000229278">
    <property type="component" value="Unassembled WGS sequence"/>
</dbReference>
<dbReference type="InterPro" id="IPR010123">
    <property type="entry name" value="PHA_synth_III_E"/>
</dbReference>
<name>A0A2G6PEJ5_9GAMM</name>
<protein>
    <recommendedName>
        <fullName evidence="2">Poly(3-hydroxyalkanoate) polymerase subunit PhaE</fullName>
    </recommendedName>
</protein>
<evidence type="ECO:0000313" key="4">
    <source>
        <dbReference type="EMBL" id="PIE82981.1"/>
    </source>
</evidence>
<dbReference type="Pfam" id="PF09712">
    <property type="entry name" value="PHA_synth_III_E"/>
    <property type="match status" value="1"/>
</dbReference>
<dbReference type="EMBL" id="PDTV01000009">
    <property type="protein sequence ID" value="PIE82981.1"/>
    <property type="molecule type" value="Genomic_DNA"/>
</dbReference>